<reference evidence="2" key="1">
    <citation type="journal article" date="2010" name="PLoS ONE">
        <title>The complete genome sequence of Cupriavidus metallidurans strain CH34, a master survivalist in harsh and anthropogenic environments.</title>
        <authorList>
            <person name="Janssen P.J."/>
            <person name="Van Houdt R."/>
            <person name="Moors H."/>
            <person name="Monsieurs P."/>
            <person name="Morin N."/>
            <person name="Michaux A."/>
            <person name="Benotmane M.A."/>
            <person name="Leys N."/>
            <person name="Vallaeys T."/>
            <person name="Lapidus A."/>
            <person name="Monchy S."/>
            <person name="Medigue C."/>
            <person name="Taghavi S."/>
            <person name="McCorkle S."/>
            <person name="Dunn J."/>
            <person name="van der Lelie D."/>
            <person name="Mergeay M."/>
        </authorList>
    </citation>
    <scope>NUCLEOTIDE SEQUENCE [LARGE SCALE GENOMIC DNA]</scope>
    <source>
        <strain evidence="2">ATCC 43123 / DSM 2839 / NBRC 102507 / CH34</strain>
    </source>
</reference>
<dbReference type="HOGENOM" id="CLU_2993479_0_0_4"/>
<name>D3DXT2_CUPMC</name>
<evidence type="ECO:0000313" key="1">
    <source>
        <dbReference type="EMBL" id="ADC45102.1"/>
    </source>
</evidence>
<sequence length="57" mass="6780">MHRTCRWAEVCAESLSIACQRAYKTLSFAVENLSMRRIEYIRGDFREMALRRAGRLR</sequence>
<accession>D3DXT2</accession>
<dbReference type="EMBL" id="CP000352">
    <property type="protein sequence ID" value="ADC45102.1"/>
    <property type="molecule type" value="Genomic_DNA"/>
</dbReference>
<organism evidence="1 2">
    <name type="scientific">Cupriavidus metallidurans (strain ATCC 43123 / DSM 2839 / NBRC 102507 / CH34)</name>
    <name type="common">Ralstonia metallidurans</name>
    <dbReference type="NCBI Taxonomy" id="266264"/>
    <lineage>
        <taxon>Bacteria</taxon>
        <taxon>Pseudomonadati</taxon>
        <taxon>Pseudomonadota</taxon>
        <taxon>Betaproteobacteria</taxon>
        <taxon>Burkholderiales</taxon>
        <taxon>Burkholderiaceae</taxon>
        <taxon>Cupriavidus</taxon>
    </lineage>
</organism>
<dbReference type="KEGG" id="rme:Rmet_6494"/>
<protein>
    <submittedName>
        <fullName evidence="1">Uncharacterized protein</fullName>
    </submittedName>
</protein>
<dbReference type="AlphaFoldDB" id="D3DXT2"/>
<dbReference type="Proteomes" id="UP000002429">
    <property type="component" value="Chromosome"/>
</dbReference>
<evidence type="ECO:0000313" key="2">
    <source>
        <dbReference type="Proteomes" id="UP000002429"/>
    </source>
</evidence>
<keyword evidence="2" id="KW-1185">Reference proteome</keyword>
<proteinExistence type="predicted"/>
<gene>
    <name evidence="1" type="ordered locus">Rmet_6494</name>
</gene>